<name>A0A1J5P2U7_9ZZZZ</name>
<dbReference type="EMBL" id="MLJW01007368">
    <property type="protein sequence ID" value="OIQ65386.1"/>
    <property type="molecule type" value="Genomic_DNA"/>
</dbReference>
<proteinExistence type="predicted"/>
<reference evidence="1" key="1">
    <citation type="submission" date="2016-10" db="EMBL/GenBank/DDBJ databases">
        <title>Sequence of Gallionella enrichment culture.</title>
        <authorList>
            <person name="Poehlein A."/>
            <person name="Muehling M."/>
            <person name="Daniel R."/>
        </authorList>
    </citation>
    <scope>NUCLEOTIDE SEQUENCE</scope>
</reference>
<accession>A0A1J5P2U7</accession>
<organism evidence="1">
    <name type="scientific">mine drainage metagenome</name>
    <dbReference type="NCBI Taxonomy" id="410659"/>
    <lineage>
        <taxon>unclassified sequences</taxon>
        <taxon>metagenomes</taxon>
        <taxon>ecological metagenomes</taxon>
    </lineage>
</organism>
<dbReference type="AlphaFoldDB" id="A0A1J5P2U7"/>
<comment type="caution">
    <text evidence="1">The sequence shown here is derived from an EMBL/GenBank/DDBJ whole genome shotgun (WGS) entry which is preliminary data.</text>
</comment>
<protein>
    <submittedName>
        <fullName evidence="1">Uncharacterized protein</fullName>
    </submittedName>
</protein>
<gene>
    <name evidence="1" type="ORF">GALL_530560</name>
</gene>
<evidence type="ECO:0000313" key="1">
    <source>
        <dbReference type="EMBL" id="OIQ65386.1"/>
    </source>
</evidence>
<sequence>MEPLPLMPQKLPLAHWPLLASAGTTVETPSQLAIRVMGAPPEFTLPPPKLIAPLDKKLRLPSAWTLPASVMSAPAYKFRLSGALLDPVIEAPAWMLMLPSALSVKVRAPVPLVEI</sequence>